<sequence>MTRNHITARRSLLAVAITVALLTSVVRAQVAPAAAAGAEADALPIGAQRLADGSLKVGDIMVRREQRELAFPARFILQAGALEAIIVHPHGRLHEALLCTDVKALQVQAMLYLLGAENGPRQDGLTGKRGDLVDIDIEWTDAAGKTRRDPVEAWIIDNRTEKPMTRVGWVFVGSRVKDGNFLADGEGNIAINYAIGESVLSTPDAQGEDDTIHSVNHQQPQPPSDATVTVVLKPRPKDDAKP</sequence>
<evidence type="ECO:0000256" key="1">
    <source>
        <dbReference type="SAM" id="MobiDB-lite"/>
    </source>
</evidence>
<keyword evidence="4" id="KW-1185">Reference proteome</keyword>
<gene>
    <name evidence="3" type="ORF">J3R75_001365</name>
</gene>
<evidence type="ECO:0000256" key="2">
    <source>
        <dbReference type="SAM" id="SignalP"/>
    </source>
</evidence>
<dbReference type="AlphaFoldDB" id="A0AAE4ANU4"/>
<name>A0AAE4ANU4_9BACT</name>
<proteinExistence type="predicted"/>
<protein>
    <submittedName>
        <fullName evidence="3">Uncharacterized protein</fullName>
    </submittedName>
</protein>
<dbReference type="Proteomes" id="UP001238163">
    <property type="component" value="Unassembled WGS sequence"/>
</dbReference>
<reference evidence="3" key="1">
    <citation type="submission" date="2023-07" db="EMBL/GenBank/DDBJ databases">
        <title>Genomic Encyclopedia of Type Strains, Phase IV (KMG-IV): sequencing the most valuable type-strain genomes for metagenomic binning, comparative biology and taxonomic classification.</title>
        <authorList>
            <person name="Goeker M."/>
        </authorList>
    </citation>
    <scope>NUCLEOTIDE SEQUENCE</scope>
    <source>
        <strain evidence="3">DSM 24202</strain>
    </source>
</reference>
<dbReference type="InterPro" id="IPR006311">
    <property type="entry name" value="TAT_signal"/>
</dbReference>
<dbReference type="EMBL" id="JAUSVL010000001">
    <property type="protein sequence ID" value="MDQ0289258.1"/>
    <property type="molecule type" value="Genomic_DNA"/>
</dbReference>
<accession>A0AAE4ANU4</accession>
<dbReference type="PROSITE" id="PS51318">
    <property type="entry name" value="TAT"/>
    <property type="match status" value="1"/>
</dbReference>
<feature type="compositionally biased region" description="Polar residues" evidence="1">
    <location>
        <begin position="213"/>
        <end position="227"/>
    </location>
</feature>
<evidence type="ECO:0000313" key="4">
    <source>
        <dbReference type="Proteomes" id="UP001238163"/>
    </source>
</evidence>
<feature type="chain" id="PRO_5042290804" evidence="2">
    <location>
        <begin position="29"/>
        <end position="242"/>
    </location>
</feature>
<dbReference type="NCBIfam" id="NF040466">
    <property type="entry name" value="ydjY_domain"/>
    <property type="match status" value="1"/>
</dbReference>
<dbReference type="InterPro" id="IPR047750">
    <property type="entry name" value="YdjY-like"/>
</dbReference>
<feature type="signal peptide" evidence="2">
    <location>
        <begin position="1"/>
        <end position="28"/>
    </location>
</feature>
<keyword evidence="2" id="KW-0732">Signal</keyword>
<feature type="region of interest" description="Disordered" evidence="1">
    <location>
        <begin position="202"/>
        <end position="242"/>
    </location>
</feature>
<organism evidence="3 4">
    <name type="scientific">Oligosphaera ethanolica</name>
    <dbReference type="NCBI Taxonomy" id="760260"/>
    <lineage>
        <taxon>Bacteria</taxon>
        <taxon>Pseudomonadati</taxon>
        <taxon>Lentisphaerota</taxon>
        <taxon>Oligosphaeria</taxon>
        <taxon>Oligosphaerales</taxon>
        <taxon>Oligosphaeraceae</taxon>
        <taxon>Oligosphaera</taxon>
    </lineage>
</organism>
<comment type="caution">
    <text evidence="3">The sequence shown here is derived from an EMBL/GenBank/DDBJ whole genome shotgun (WGS) entry which is preliminary data.</text>
</comment>
<dbReference type="RefSeq" id="WP_307260648.1">
    <property type="nucleotide sequence ID" value="NZ_JAUSVL010000001.1"/>
</dbReference>
<evidence type="ECO:0000313" key="3">
    <source>
        <dbReference type="EMBL" id="MDQ0289258.1"/>
    </source>
</evidence>